<keyword evidence="6 7" id="KW-0472">Membrane</keyword>
<evidence type="ECO:0000256" key="4">
    <source>
        <dbReference type="ARBA" id="ARBA00022692"/>
    </source>
</evidence>
<dbReference type="Gene3D" id="1.10.3720.10">
    <property type="entry name" value="MetI-like"/>
    <property type="match status" value="1"/>
</dbReference>
<evidence type="ECO:0000256" key="5">
    <source>
        <dbReference type="ARBA" id="ARBA00022989"/>
    </source>
</evidence>
<accession>A0A9D2MU61</accession>
<dbReference type="AlphaFoldDB" id="A0A9D2MU61"/>
<dbReference type="Proteomes" id="UP000886883">
    <property type="component" value="Unassembled WGS sequence"/>
</dbReference>
<evidence type="ECO:0000256" key="2">
    <source>
        <dbReference type="ARBA" id="ARBA00022448"/>
    </source>
</evidence>
<keyword evidence="2 7" id="KW-0813">Transport</keyword>
<dbReference type="CDD" id="cd06261">
    <property type="entry name" value="TM_PBP2"/>
    <property type="match status" value="1"/>
</dbReference>
<evidence type="ECO:0000256" key="3">
    <source>
        <dbReference type="ARBA" id="ARBA00022475"/>
    </source>
</evidence>
<name>A0A9D2MU61_9FIRM</name>
<feature type="domain" description="ABC transmembrane type-1" evidence="8">
    <location>
        <begin position="79"/>
        <end position="286"/>
    </location>
</feature>
<dbReference type="PANTHER" id="PTHR43744">
    <property type="entry name" value="ABC TRANSPORTER PERMEASE PROTEIN MG189-RELATED-RELATED"/>
    <property type="match status" value="1"/>
</dbReference>
<feature type="transmembrane region" description="Helical" evidence="7">
    <location>
        <begin position="20"/>
        <end position="42"/>
    </location>
</feature>
<dbReference type="PANTHER" id="PTHR43744:SF9">
    <property type="entry name" value="POLYGALACTURONAN_RHAMNOGALACTURONAN TRANSPORT SYSTEM PERMEASE PROTEIN YTCP"/>
    <property type="match status" value="1"/>
</dbReference>
<evidence type="ECO:0000256" key="7">
    <source>
        <dbReference type="RuleBase" id="RU363032"/>
    </source>
</evidence>
<gene>
    <name evidence="9" type="ORF">H9763_12350</name>
</gene>
<feature type="transmembrane region" description="Helical" evidence="7">
    <location>
        <begin position="79"/>
        <end position="102"/>
    </location>
</feature>
<dbReference type="GO" id="GO:0005886">
    <property type="term" value="C:plasma membrane"/>
    <property type="evidence" value="ECO:0007669"/>
    <property type="project" value="UniProtKB-SubCell"/>
</dbReference>
<evidence type="ECO:0000313" key="9">
    <source>
        <dbReference type="EMBL" id="HJB92238.1"/>
    </source>
</evidence>
<feature type="transmembrane region" description="Helical" evidence="7">
    <location>
        <begin position="146"/>
        <end position="166"/>
    </location>
</feature>
<evidence type="ECO:0000313" key="10">
    <source>
        <dbReference type="Proteomes" id="UP000886883"/>
    </source>
</evidence>
<keyword evidence="5 7" id="KW-1133">Transmembrane helix</keyword>
<dbReference type="GO" id="GO:0055085">
    <property type="term" value="P:transmembrane transport"/>
    <property type="evidence" value="ECO:0007669"/>
    <property type="project" value="InterPro"/>
</dbReference>
<keyword evidence="4 7" id="KW-0812">Transmembrane</keyword>
<dbReference type="SUPFAM" id="SSF161098">
    <property type="entry name" value="MetI-like"/>
    <property type="match status" value="1"/>
</dbReference>
<organism evidence="9 10">
    <name type="scientific">Candidatus Eisenbergiella merdigallinarum</name>
    <dbReference type="NCBI Taxonomy" id="2838552"/>
    <lineage>
        <taxon>Bacteria</taxon>
        <taxon>Bacillati</taxon>
        <taxon>Bacillota</taxon>
        <taxon>Clostridia</taxon>
        <taxon>Lachnospirales</taxon>
        <taxon>Lachnospiraceae</taxon>
        <taxon>Eisenbergiella</taxon>
    </lineage>
</organism>
<reference evidence="9" key="1">
    <citation type="journal article" date="2021" name="PeerJ">
        <title>Extensive microbial diversity within the chicken gut microbiome revealed by metagenomics and culture.</title>
        <authorList>
            <person name="Gilroy R."/>
            <person name="Ravi A."/>
            <person name="Getino M."/>
            <person name="Pursley I."/>
            <person name="Horton D.L."/>
            <person name="Alikhan N.F."/>
            <person name="Baker D."/>
            <person name="Gharbi K."/>
            <person name="Hall N."/>
            <person name="Watson M."/>
            <person name="Adriaenssens E.M."/>
            <person name="Foster-Nyarko E."/>
            <person name="Jarju S."/>
            <person name="Secka A."/>
            <person name="Antonio M."/>
            <person name="Oren A."/>
            <person name="Chaudhuri R.R."/>
            <person name="La Ragione R."/>
            <person name="Hildebrand F."/>
            <person name="Pallen M.J."/>
        </authorList>
    </citation>
    <scope>NUCLEOTIDE SEQUENCE</scope>
    <source>
        <strain evidence="9">USAMLcec3-2134</strain>
    </source>
</reference>
<proteinExistence type="inferred from homology"/>
<keyword evidence="3" id="KW-1003">Cell membrane</keyword>
<dbReference type="InterPro" id="IPR000515">
    <property type="entry name" value="MetI-like"/>
</dbReference>
<sequence>MRQQKVKISAGEKAFRFLLYLLLTAVAALCILPFILIVSGSFSDSAEIMKHGYSILPRGFSLDGYRSIFLFPKQIARSYGISIFVTVCGTLLGLVVMTLCGYALSRSELKYRNAIAFLVYFTTLFSGGLVPWYIVITRLGMKNTVWALIIPSCCSSFYILLIRNFMKTIPDSLVESAKLDGAGELRILIRIVMPLSTPILATIALFLALSYWNDWYLASLYVTDADMWPLQYRLYNILNAASKIAQAGVENFTSKILPTETQKLANAVVATGPIIFLYPFLQKYFVQGISIGAVKG</sequence>
<comment type="subcellular location">
    <subcellularLocation>
        <location evidence="1 7">Cell membrane</location>
        <topology evidence="1 7">Multi-pass membrane protein</topology>
    </subcellularLocation>
</comment>
<evidence type="ECO:0000256" key="1">
    <source>
        <dbReference type="ARBA" id="ARBA00004651"/>
    </source>
</evidence>
<evidence type="ECO:0000259" key="8">
    <source>
        <dbReference type="PROSITE" id="PS50928"/>
    </source>
</evidence>
<reference evidence="9" key="2">
    <citation type="submission" date="2021-04" db="EMBL/GenBank/DDBJ databases">
        <authorList>
            <person name="Gilroy R."/>
        </authorList>
    </citation>
    <scope>NUCLEOTIDE SEQUENCE</scope>
    <source>
        <strain evidence="9">USAMLcec3-2134</strain>
    </source>
</reference>
<comment type="caution">
    <text evidence="9">The sequence shown here is derived from an EMBL/GenBank/DDBJ whole genome shotgun (WGS) entry which is preliminary data.</text>
</comment>
<feature type="transmembrane region" description="Helical" evidence="7">
    <location>
        <begin position="187"/>
        <end position="212"/>
    </location>
</feature>
<dbReference type="EMBL" id="DWXE01000045">
    <property type="protein sequence ID" value="HJB92238.1"/>
    <property type="molecule type" value="Genomic_DNA"/>
</dbReference>
<feature type="transmembrane region" description="Helical" evidence="7">
    <location>
        <begin position="264"/>
        <end position="281"/>
    </location>
</feature>
<dbReference type="InterPro" id="IPR035906">
    <property type="entry name" value="MetI-like_sf"/>
</dbReference>
<feature type="transmembrane region" description="Helical" evidence="7">
    <location>
        <begin position="114"/>
        <end position="134"/>
    </location>
</feature>
<comment type="similarity">
    <text evidence="7">Belongs to the binding-protein-dependent transport system permease family.</text>
</comment>
<protein>
    <submittedName>
        <fullName evidence="9">Carbohydrate ABC transporter permease</fullName>
    </submittedName>
</protein>
<dbReference type="Pfam" id="PF00528">
    <property type="entry name" value="BPD_transp_1"/>
    <property type="match status" value="1"/>
</dbReference>
<evidence type="ECO:0000256" key="6">
    <source>
        <dbReference type="ARBA" id="ARBA00023136"/>
    </source>
</evidence>
<dbReference type="PROSITE" id="PS50928">
    <property type="entry name" value="ABC_TM1"/>
    <property type="match status" value="1"/>
</dbReference>